<keyword evidence="4" id="KW-1185">Reference proteome</keyword>
<dbReference type="OrthoDB" id="6154746at2759"/>
<comment type="caution">
    <text evidence="3">The sequence shown here is derived from an EMBL/GenBank/DDBJ whole genome shotgun (WGS) entry which is preliminary data.</text>
</comment>
<reference evidence="3 4" key="1">
    <citation type="journal article" date="2017" name="Nat. Ecol. Evol.">
        <title>Scallop genome provides insights into evolution of bilaterian karyotype and development.</title>
        <authorList>
            <person name="Wang S."/>
            <person name="Zhang J."/>
            <person name="Jiao W."/>
            <person name="Li J."/>
            <person name="Xun X."/>
            <person name="Sun Y."/>
            <person name="Guo X."/>
            <person name="Huan P."/>
            <person name="Dong B."/>
            <person name="Zhang L."/>
            <person name="Hu X."/>
            <person name="Sun X."/>
            <person name="Wang J."/>
            <person name="Zhao C."/>
            <person name="Wang Y."/>
            <person name="Wang D."/>
            <person name="Huang X."/>
            <person name="Wang R."/>
            <person name="Lv J."/>
            <person name="Li Y."/>
            <person name="Zhang Z."/>
            <person name="Liu B."/>
            <person name="Lu W."/>
            <person name="Hui Y."/>
            <person name="Liang J."/>
            <person name="Zhou Z."/>
            <person name="Hou R."/>
            <person name="Li X."/>
            <person name="Liu Y."/>
            <person name="Li H."/>
            <person name="Ning X."/>
            <person name="Lin Y."/>
            <person name="Zhao L."/>
            <person name="Xing Q."/>
            <person name="Dou J."/>
            <person name="Li Y."/>
            <person name="Mao J."/>
            <person name="Guo H."/>
            <person name="Dou H."/>
            <person name="Li T."/>
            <person name="Mu C."/>
            <person name="Jiang W."/>
            <person name="Fu Q."/>
            <person name="Fu X."/>
            <person name="Miao Y."/>
            <person name="Liu J."/>
            <person name="Yu Q."/>
            <person name="Li R."/>
            <person name="Liao H."/>
            <person name="Li X."/>
            <person name="Kong Y."/>
            <person name="Jiang Z."/>
            <person name="Chourrout D."/>
            <person name="Li R."/>
            <person name="Bao Z."/>
        </authorList>
    </citation>
    <scope>NUCLEOTIDE SEQUENCE [LARGE SCALE GENOMIC DNA]</scope>
    <source>
        <strain evidence="3 4">PY_sf001</strain>
    </source>
</reference>
<gene>
    <name evidence="3" type="ORF">KP79_PYT16927</name>
</gene>
<dbReference type="EMBL" id="NEDP02003185">
    <property type="protein sequence ID" value="OWF49254.1"/>
    <property type="molecule type" value="Genomic_DNA"/>
</dbReference>
<evidence type="ECO:0000313" key="3">
    <source>
        <dbReference type="EMBL" id="OWF49254.1"/>
    </source>
</evidence>
<feature type="region of interest" description="Disordered" evidence="1">
    <location>
        <begin position="100"/>
        <end position="120"/>
    </location>
</feature>
<feature type="region of interest" description="Disordered" evidence="1">
    <location>
        <begin position="172"/>
        <end position="207"/>
    </location>
</feature>
<keyword evidence="2" id="KW-1133">Transmembrane helix</keyword>
<evidence type="ECO:0000313" key="4">
    <source>
        <dbReference type="Proteomes" id="UP000242188"/>
    </source>
</evidence>
<evidence type="ECO:0000256" key="1">
    <source>
        <dbReference type="SAM" id="MobiDB-lite"/>
    </source>
</evidence>
<feature type="transmembrane region" description="Helical" evidence="2">
    <location>
        <begin position="359"/>
        <end position="383"/>
    </location>
</feature>
<evidence type="ECO:0000256" key="2">
    <source>
        <dbReference type="SAM" id="Phobius"/>
    </source>
</evidence>
<keyword evidence="2" id="KW-0812">Transmembrane</keyword>
<sequence>MDNAGFTEQDMESSLPGSSEITLKTSLRHVSTGVYSDESTYTSATESHASYGGASSSVGTSRAGIDNVGFSDTDLESSLAGSSEVTMKNYFRYVPPSIVSDTTSGSESHDDAGSSVGASSVDTKMSVETVQPYAVSNALCLTVDISQSAIDSAYHNPYAHAYAVSKIEDETAAQGGEAPGSPGATSIAPRPQSPTSDMSARTPKVSSHGVFTRQLNMFIGEEWEDVQPRWSIERKALSCPGSLRIPHGAAHPTRMTFKHEHSDRQRLEYLQNRRQQLSHDPLRYFFYHMSHEEPVLQKDYMIKPNPHNNFNHMIHSALHCPCFFFFYLLCCLPGVHLMTKGDIEYKTGHEDRARKFGRVATVLYILGFIVGTTLLGTVVYLAVSFVQGQVG</sequence>
<dbReference type="Proteomes" id="UP000242188">
    <property type="component" value="Unassembled WGS sequence"/>
</dbReference>
<feature type="region of interest" description="Disordered" evidence="1">
    <location>
        <begin position="1"/>
        <end position="22"/>
    </location>
</feature>
<dbReference type="AlphaFoldDB" id="A0A210QKH5"/>
<accession>A0A210QKH5</accession>
<protein>
    <submittedName>
        <fullName evidence="3">Uncharacterized protein</fullName>
    </submittedName>
</protein>
<organism evidence="3 4">
    <name type="scientific">Mizuhopecten yessoensis</name>
    <name type="common">Japanese scallop</name>
    <name type="synonym">Patinopecten yessoensis</name>
    <dbReference type="NCBI Taxonomy" id="6573"/>
    <lineage>
        <taxon>Eukaryota</taxon>
        <taxon>Metazoa</taxon>
        <taxon>Spiralia</taxon>
        <taxon>Lophotrochozoa</taxon>
        <taxon>Mollusca</taxon>
        <taxon>Bivalvia</taxon>
        <taxon>Autobranchia</taxon>
        <taxon>Pteriomorphia</taxon>
        <taxon>Pectinida</taxon>
        <taxon>Pectinoidea</taxon>
        <taxon>Pectinidae</taxon>
        <taxon>Mizuhopecten</taxon>
    </lineage>
</organism>
<feature type="transmembrane region" description="Helical" evidence="2">
    <location>
        <begin position="316"/>
        <end position="338"/>
    </location>
</feature>
<proteinExistence type="predicted"/>
<name>A0A210QKH5_MIZYE</name>
<keyword evidence="2" id="KW-0472">Membrane</keyword>